<dbReference type="Proteomes" id="UP000223891">
    <property type="component" value="Segment"/>
</dbReference>
<reference evidence="2" key="1">
    <citation type="submission" date="2016-01" db="EMBL/GenBank/DDBJ databases">
        <title>Isolation and Characterization of Enterobacteria phage CBB.</title>
        <authorList>
            <person name="Buttimer C.T.H."/>
            <person name="Hendrix H."/>
            <person name="Alexandre H."/>
            <person name="O'Mahony J."/>
            <person name="Lavigne R."/>
            <person name="Coffey A."/>
        </authorList>
    </citation>
    <scope>NUCLEOTIDE SEQUENCE [LARGE SCALE GENOMIC DNA]</scope>
</reference>
<evidence type="ECO:0000313" key="1">
    <source>
        <dbReference type="EMBL" id="AMM43646.1"/>
    </source>
</evidence>
<sequence length="99" mass="11317">MAINARGINAMKVIVRAEFIEDGTTVTKVKGQKTYTLRRSIKIYGENRREIKCDPGCVFLMDNDGNIDMVPGDRELVVHVHPEDLMYDIQEAMEEDETK</sequence>
<protein>
    <submittedName>
        <fullName evidence="1">Uncharacterized protein</fullName>
    </submittedName>
</protein>
<keyword evidence="2" id="KW-1185">Reference proteome</keyword>
<accession>A0A1L2CUF6</accession>
<evidence type="ECO:0000313" key="2">
    <source>
        <dbReference type="Proteomes" id="UP000223891"/>
    </source>
</evidence>
<gene>
    <name evidence="1" type="ORF">CBB_81</name>
</gene>
<dbReference type="EMBL" id="KU574722">
    <property type="protein sequence ID" value="AMM43646.1"/>
    <property type="molecule type" value="Genomic_DNA"/>
</dbReference>
<name>A0A1L2CUF6_9CAUD</name>
<proteinExistence type="predicted"/>
<organism evidence="1 2">
    <name type="scientific">Pectobacterium phage vB_PcaM_CBB</name>
    <dbReference type="NCBI Taxonomy" id="2772511"/>
    <lineage>
        <taxon>Viruses</taxon>
        <taxon>Duplodnaviria</taxon>
        <taxon>Heunggongvirae</taxon>
        <taxon>Uroviricota</taxon>
        <taxon>Caudoviricetes</taxon>
        <taxon>Mimasvirus</taxon>
        <taxon>Mimasvirus CBB</taxon>
    </lineage>
</organism>